<dbReference type="Proteomes" id="UP000030748">
    <property type="component" value="Unassembled WGS sequence"/>
</dbReference>
<dbReference type="EMBL" id="KI632003">
    <property type="protein sequence ID" value="EYU25346.1"/>
    <property type="molecule type" value="Genomic_DNA"/>
</dbReference>
<dbReference type="InterPro" id="IPR001810">
    <property type="entry name" value="F-box_dom"/>
</dbReference>
<dbReference type="Pfam" id="PF07734">
    <property type="entry name" value="FBA_1"/>
    <property type="match status" value="1"/>
</dbReference>
<dbReference type="Gene3D" id="1.20.1280.50">
    <property type="match status" value="1"/>
</dbReference>
<dbReference type="InterPro" id="IPR006527">
    <property type="entry name" value="F-box-assoc_dom_typ1"/>
</dbReference>
<gene>
    <name evidence="2" type="ORF">MIMGU_mgv1a019881mg</name>
</gene>
<name>A0A022QBK2_ERYGU</name>
<dbReference type="NCBIfam" id="TIGR01640">
    <property type="entry name" value="F_box_assoc_1"/>
    <property type="match status" value="1"/>
</dbReference>
<dbReference type="SMART" id="SM00256">
    <property type="entry name" value="FBOX"/>
    <property type="match status" value="1"/>
</dbReference>
<dbReference type="AlphaFoldDB" id="A0A022QBK2"/>
<dbReference type="Pfam" id="PF00646">
    <property type="entry name" value="F-box"/>
    <property type="match status" value="1"/>
</dbReference>
<protein>
    <recommendedName>
        <fullName evidence="1">F-box domain-containing protein</fullName>
    </recommendedName>
</protein>
<evidence type="ECO:0000313" key="3">
    <source>
        <dbReference type="Proteomes" id="UP000030748"/>
    </source>
</evidence>
<feature type="non-terminal residue" evidence="2">
    <location>
        <position position="319"/>
    </location>
</feature>
<keyword evidence="3" id="KW-1185">Reference proteome</keyword>
<evidence type="ECO:0000259" key="1">
    <source>
        <dbReference type="SMART" id="SM00256"/>
    </source>
</evidence>
<organism evidence="2 3">
    <name type="scientific">Erythranthe guttata</name>
    <name type="common">Yellow monkey flower</name>
    <name type="synonym">Mimulus guttatus</name>
    <dbReference type="NCBI Taxonomy" id="4155"/>
    <lineage>
        <taxon>Eukaryota</taxon>
        <taxon>Viridiplantae</taxon>
        <taxon>Streptophyta</taxon>
        <taxon>Embryophyta</taxon>
        <taxon>Tracheophyta</taxon>
        <taxon>Spermatophyta</taxon>
        <taxon>Magnoliopsida</taxon>
        <taxon>eudicotyledons</taxon>
        <taxon>Gunneridae</taxon>
        <taxon>Pentapetalae</taxon>
        <taxon>asterids</taxon>
        <taxon>lamiids</taxon>
        <taxon>Lamiales</taxon>
        <taxon>Phrymaceae</taxon>
        <taxon>Erythranthe</taxon>
    </lineage>
</organism>
<dbReference type="PANTHER" id="PTHR31672:SF13">
    <property type="entry name" value="F-BOX PROTEIN CPR30-LIKE"/>
    <property type="match status" value="1"/>
</dbReference>
<reference evidence="2 3" key="1">
    <citation type="journal article" date="2013" name="Proc. Natl. Acad. Sci. U.S.A.">
        <title>Fine-scale variation in meiotic recombination in Mimulus inferred from population shotgun sequencing.</title>
        <authorList>
            <person name="Hellsten U."/>
            <person name="Wright K.M."/>
            <person name="Jenkins J."/>
            <person name="Shu S."/>
            <person name="Yuan Y."/>
            <person name="Wessler S.R."/>
            <person name="Schmutz J."/>
            <person name="Willis J.H."/>
            <person name="Rokhsar D.S."/>
        </authorList>
    </citation>
    <scope>NUCLEOTIDE SEQUENCE [LARGE SCALE GENOMIC DNA]</scope>
    <source>
        <strain evidence="3">cv. DUN x IM62</strain>
    </source>
</reference>
<dbReference type="InterPro" id="IPR050796">
    <property type="entry name" value="SCF_F-box_component"/>
</dbReference>
<dbReference type="PANTHER" id="PTHR31672">
    <property type="entry name" value="BNACNNG10540D PROTEIN"/>
    <property type="match status" value="1"/>
</dbReference>
<sequence length="319" mass="37066">MKNRENDVLPYDMIEIILLQLPVKSLLRFKSVSKSWEATISDRKFAANHLRQSKKKNDSFDDGQDDLLLWVGKSSMDFLVFNLDPSKNCRWEMKSLSVLCYCDGLVLLHRHLPYDGSIYRLWNPSSKSEVNISCDPRIHRGGGHDYADVAQGLYYDQSVEDYKIVVTDMKNRYSIYRMRKKLWSDEMKEMEIDIPGEVVWCDKGSSFEGDTYWVVRTRASGKEESFLVCFDSKREKFEKWGMPIGDNDDCKFYLTYLGSRLCLAYSKTKMNQLWFVKRVAGGGSGSGGSWVEFEEAMPLSRNYIKPLRLTNDKEIARED</sequence>
<dbReference type="InterPro" id="IPR017451">
    <property type="entry name" value="F-box-assoc_interact_dom"/>
</dbReference>
<dbReference type="SUPFAM" id="SSF81383">
    <property type="entry name" value="F-box domain"/>
    <property type="match status" value="1"/>
</dbReference>
<feature type="domain" description="F-box" evidence="1">
    <location>
        <begin position="9"/>
        <end position="49"/>
    </location>
</feature>
<proteinExistence type="predicted"/>
<dbReference type="InterPro" id="IPR036047">
    <property type="entry name" value="F-box-like_dom_sf"/>
</dbReference>
<evidence type="ECO:0000313" key="2">
    <source>
        <dbReference type="EMBL" id="EYU25346.1"/>
    </source>
</evidence>
<dbReference type="CDD" id="cd22157">
    <property type="entry name" value="F-box_AtFBW1-like"/>
    <property type="match status" value="1"/>
</dbReference>
<accession>A0A022QBK2</accession>